<dbReference type="SUPFAM" id="SSF51735">
    <property type="entry name" value="NAD(P)-binding Rossmann-fold domains"/>
    <property type="match status" value="1"/>
</dbReference>
<accession>A0A1B4XFF0</accession>
<dbReference type="InterPro" id="IPR036291">
    <property type="entry name" value="NAD(P)-bd_dom_sf"/>
</dbReference>
<keyword evidence="4" id="KW-1185">Reference proteome</keyword>
<dbReference type="KEGG" id="slim:SCL_1209"/>
<evidence type="ECO:0000259" key="1">
    <source>
        <dbReference type="Pfam" id="PF01408"/>
    </source>
</evidence>
<dbReference type="InterPro" id="IPR051450">
    <property type="entry name" value="Gfo/Idh/MocA_Oxidoreductases"/>
</dbReference>
<dbReference type="SUPFAM" id="SSF55347">
    <property type="entry name" value="Glyceraldehyde-3-phosphate dehydrogenase-like, C-terminal domain"/>
    <property type="match status" value="1"/>
</dbReference>
<reference evidence="3 4" key="1">
    <citation type="submission" date="2015-05" db="EMBL/GenBank/DDBJ databases">
        <title>Complete genome sequence of a sulfur-oxidizing gammaproteobacterium strain HA5.</title>
        <authorList>
            <person name="Miura A."/>
            <person name="Kojima H."/>
            <person name="Fukui M."/>
        </authorList>
    </citation>
    <scope>NUCLEOTIDE SEQUENCE [LARGE SCALE GENOMIC DNA]</scope>
    <source>
        <strain evidence="3 4">HA5</strain>
    </source>
</reference>
<keyword evidence="3" id="KW-0223">Dioxygenase</keyword>
<dbReference type="GO" id="GO:0051213">
    <property type="term" value="F:dioxygenase activity"/>
    <property type="evidence" value="ECO:0007669"/>
    <property type="project" value="UniProtKB-KW"/>
</dbReference>
<dbReference type="InterPro" id="IPR000683">
    <property type="entry name" value="Gfo/Idh/MocA-like_OxRdtase_N"/>
</dbReference>
<dbReference type="PANTHER" id="PTHR43377:SF1">
    <property type="entry name" value="BILIVERDIN REDUCTASE A"/>
    <property type="match status" value="1"/>
</dbReference>
<dbReference type="Proteomes" id="UP000243180">
    <property type="component" value="Chromosome"/>
</dbReference>
<dbReference type="InterPro" id="IPR055170">
    <property type="entry name" value="GFO_IDH_MocA-like_dom"/>
</dbReference>
<gene>
    <name evidence="3" type="ORF">SCL_1209</name>
</gene>
<protein>
    <submittedName>
        <fullName evidence="3">3-chlorobenzoate-3,4-dioxygenase dehydrogenase</fullName>
    </submittedName>
</protein>
<evidence type="ECO:0000313" key="3">
    <source>
        <dbReference type="EMBL" id="BAV33522.1"/>
    </source>
</evidence>
<dbReference type="InParanoid" id="A0A1B4XFF0"/>
<dbReference type="Pfam" id="PF01408">
    <property type="entry name" value="GFO_IDH_MocA"/>
    <property type="match status" value="1"/>
</dbReference>
<dbReference type="GO" id="GO:0000166">
    <property type="term" value="F:nucleotide binding"/>
    <property type="evidence" value="ECO:0007669"/>
    <property type="project" value="InterPro"/>
</dbReference>
<dbReference type="PANTHER" id="PTHR43377">
    <property type="entry name" value="BILIVERDIN REDUCTASE A"/>
    <property type="match status" value="1"/>
</dbReference>
<dbReference type="RefSeq" id="WP_172425945.1">
    <property type="nucleotide sequence ID" value="NZ_AP014879.1"/>
</dbReference>
<dbReference type="EMBL" id="AP014879">
    <property type="protein sequence ID" value="BAV33522.1"/>
    <property type="molecule type" value="Genomic_DNA"/>
</dbReference>
<name>A0A1B4XFF0_9GAMM</name>
<dbReference type="Gene3D" id="3.40.50.720">
    <property type="entry name" value="NAD(P)-binding Rossmann-like Domain"/>
    <property type="match status" value="1"/>
</dbReference>
<evidence type="ECO:0000259" key="2">
    <source>
        <dbReference type="Pfam" id="PF22725"/>
    </source>
</evidence>
<feature type="domain" description="Gfo/Idh/MocA-like oxidoreductase N-terminal" evidence="1">
    <location>
        <begin position="2"/>
        <end position="90"/>
    </location>
</feature>
<organism evidence="3 4">
    <name type="scientific">Sulfuricaulis limicola</name>
    <dbReference type="NCBI Taxonomy" id="1620215"/>
    <lineage>
        <taxon>Bacteria</taxon>
        <taxon>Pseudomonadati</taxon>
        <taxon>Pseudomonadota</taxon>
        <taxon>Gammaproteobacteria</taxon>
        <taxon>Acidiferrobacterales</taxon>
        <taxon>Acidiferrobacteraceae</taxon>
        <taxon>Sulfuricaulis</taxon>
    </lineage>
</organism>
<dbReference type="Pfam" id="PF22725">
    <property type="entry name" value="GFO_IDH_MocA_C3"/>
    <property type="match status" value="1"/>
</dbReference>
<feature type="domain" description="GFO/IDH/MocA-like oxidoreductase" evidence="2">
    <location>
        <begin position="126"/>
        <end position="249"/>
    </location>
</feature>
<keyword evidence="3" id="KW-0560">Oxidoreductase</keyword>
<proteinExistence type="predicted"/>
<dbReference type="Gene3D" id="3.30.360.10">
    <property type="entry name" value="Dihydrodipicolinate Reductase, domain 2"/>
    <property type="match status" value="1"/>
</dbReference>
<dbReference type="AlphaFoldDB" id="A0A1B4XFF0"/>
<evidence type="ECO:0000313" key="4">
    <source>
        <dbReference type="Proteomes" id="UP000243180"/>
    </source>
</evidence>
<sequence length="333" mass="37592">MKFLIVGLGSMGKRRVRNLRALGRTEIAGFDQRADRRNEVIAKYGIPVYDSFEEAVAGHKPDALIISTGPKHHMDYAWDACDRGLPCFIEASVVEADRILGLHNRIQNTGIIMAPSCTMRYSDGPRHIKKLIAAGVIGRPLNLNYLTGQYLPDWHPWENIGDFYVSDRETGGCREIVPFELTWINDVFGDPEPLACVKSKLTDMNADIDDVYHCLLRYPGGLLANLTVEVISRPKATRELRVLGSMGELVFSADENCVRYIRVGDDQWTRFDLSGGTVETGYINPEEPYIAEMADFVSALEKRDPSIFPNTLKDDWRVLQNLYRLEQLSEHIA</sequence>